<dbReference type="PANTHER" id="PTHR39338">
    <property type="entry name" value="BLL5662 PROTEIN-RELATED"/>
    <property type="match status" value="1"/>
</dbReference>
<sequence>MNQGELRFWDRVIVMFTEFFYELRAHGVPVSVNEWYTLLEALEKGLAGSSLTGFYYLCRAVLVKSETYYDKFDRAFASYFDGIETPESLPDKIWKWLDRELPENHRVKFDGTLRQYDIEELKRMLAERLAQQNEEHHGGNRWIGTGGTSPFGHSGYHPGGIRLGGESRNRSAVKVAAERRWADFTDDETLDTRQFQMALRKLRHFTTRFEGPRTELDIDATIEATGRNAGRLKLVWNRPRRNAIKVLLLMDSGGSMLAYSRLCNQLFTAMHRSSHFKDFQVYYFHNCIYDWLYPHPSCLRRDSIKTSDVLSNLDSDYRVILVGDASMAPSELTMPGGIIDWDLHNEEPGIAWLQRVKDRFEYSVWLNPIPASYWRWTEGAYTIKLIREVFPMYELTLNGLEQAIKCLKGRVV</sequence>
<organism evidence="1 2">
    <name type="scientific">Syntrophothermus lipocalidus (strain DSM 12680 / TGB-C1)</name>
    <dbReference type="NCBI Taxonomy" id="643648"/>
    <lineage>
        <taxon>Bacteria</taxon>
        <taxon>Bacillati</taxon>
        <taxon>Bacillota</taxon>
        <taxon>Clostridia</taxon>
        <taxon>Eubacteriales</taxon>
        <taxon>Syntrophomonadaceae</taxon>
        <taxon>Syntrophothermus</taxon>
    </lineage>
</organism>
<reference evidence="1 2" key="2">
    <citation type="journal article" date="2010" name="Stand. Genomic Sci.">
        <title>Complete genome sequence of Syntrophothermus lipocalidus type strain (TGB-C1).</title>
        <authorList>
            <person name="Djao O.D."/>
            <person name="Zhang X."/>
            <person name="Lucas S."/>
            <person name="Lapidus A."/>
            <person name="Del Rio T.G."/>
            <person name="Nolan M."/>
            <person name="Tice H."/>
            <person name="Cheng J.F."/>
            <person name="Han C."/>
            <person name="Tapia R."/>
            <person name="Goodwin L."/>
            <person name="Pitluck S."/>
            <person name="Liolios K."/>
            <person name="Ivanova N."/>
            <person name="Mavromatis K."/>
            <person name="Mikhailova N."/>
            <person name="Ovchinnikova G."/>
            <person name="Pati A."/>
            <person name="Brambilla E."/>
            <person name="Chen A."/>
            <person name="Palaniappan K."/>
            <person name="Land M."/>
            <person name="Hauser L."/>
            <person name="Chang Y.J."/>
            <person name="Jeffries C.D."/>
            <person name="Rohde M."/>
            <person name="Sikorski J."/>
            <person name="Spring S."/>
            <person name="Goker M."/>
            <person name="Detter J.C."/>
            <person name="Woyke T."/>
            <person name="Bristow J."/>
            <person name="Eisen J.A."/>
            <person name="Markowitz V."/>
            <person name="Hugenholtz P."/>
            <person name="Kyrpides N.C."/>
            <person name="Klenk H.P."/>
        </authorList>
    </citation>
    <scope>NUCLEOTIDE SEQUENCE [LARGE SCALE GENOMIC DNA]</scope>
    <source>
        <strain evidence="2">DSM 12680 / TGB-C1</strain>
    </source>
</reference>
<accession>D7CL22</accession>
<evidence type="ECO:0008006" key="3">
    <source>
        <dbReference type="Google" id="ProtNLM"/>
    </source>
</evidence>
<dbReference type="KEGG" id="slp:Slip_0623"/>
<gene>
    <name evidence="1" type="ordered locus">Slip_0623</name>
</gene>
<dbReference type="InterPro" id="IPR008912">
    <property type="entry name" value="Uncharacterised_CoxE"/>
</dbReference>
<keyword evidence="2" id="KW-1185">Reference proteome</keyword>
<name>D7CL22_SYNLT</name>
<evidence type="ECO:0000313" key="1">
    <source>
        <dbReference type="EMBL" id="ADI01407.1"/>
    </source>
</evidence>
<evidence type="ECO:0000313" key="2">
    <source>
        <dbReference type="Proteomes" id="UP000000378"/>
    </source>
</evidence>
<dbReference type="EMBL" id="CP002048">
    <property type="protein sequence ID" value="ADI01407.1"/>
    <property type="molecule type" value="Genomic_DNA"/>
</dbReference>
<protein>
    <recommendedName>
        <fullName evidence="3">VWA containing CoxE family protein</fullName>
    </recommendedName>
</protein>
<proteinExistence type="predicted"/>
<dbReference type="eggNOG" id="COG3825">
    <property type="taxonomic scope" value="Bacteria"/>
</dbReference>
<reference evidence="2" key="1">
    <citation type="journal article" date="2010" name="Stand. Genomic Sci.">
        <title>Complete genome sequence of Syntrophothermus lipocalidus type strain (TGB-C1T).</title>
        <authorList>
            <consortium name="US DOE Joint Genome Institute (JGI-PGF)"/>
            <person name="Djao O."/>
            <person name="Zhang X."/>
            <person name="Lucas S."/>
            <person name="Lapidus A."/>
            <person name="Glavina Del Rio T."/>
            <person name="Nolan M."/>
            <person name="Tice H."/>
            <person name="Cheng J."/>
            <person name="Han C."/>
            <person name="Tapia R."/>
            <person name="Goodwin L."/>
            <person name="Pitluck S."/>
            <person name="Liolios K."/>
            <person name="Ivanova N."/>
            <person name="Mavromatis K."/>
            <person name="Mikhailova N."/>
            <person name="Ovchinnikova G."/>
            <person name="Pati A."/>
            <person name="Brambilla E."/>
            <person name="Chen A."/>
            <person name="Palaniappan K."/>
            <person name="Land M."/>
            <person name="Hauser L."/>
            <person name="Chang Y."/>
            <person name="Jeffries C."/>
            <person name="Rohde M."/>
            <person name="Sikorski J."/>
            <person name="Spring S."/>
            <person name="Goker M."/>
            <person name="Detter J."/>
            <person name="Woyke T."/>
            <person name="Bristow J."/>
            <person name="Eisen J."/>
            <person name="Markowitz V."/>
            <person name="Hugenholtz P."/>
            <person name="Kyrpides N."/>
            <person name="Klenk H."/>
        </authorList>
    </citation>
    <scope>NUCLEOTIDE SEQUENCE [LARGE SCALE GENOMIC DNA]</scope>
    <source>
        <strain evidence="2">DSM 12680 / TGB-C1</strain>
    </source>
</reference>
<dbReference type="STRING" id="643648.Slip_0623"/>
<dbReference type="HOGENOM" id="CLU_059555_0_0_9"/>
<dbReference type="Pfam" id="PF05762">
    <property type="entry name" value="VWA_CoxE"/>
    <property type="match status" value="1"/>
</dbReference>
<dbReference type="AlphaFoldDB" id="D7CL22"/>
<dbReference type="Proteomes" id="UP000000378">
    <property type="component" value="Chromosome"/>
</dbReference>
<dbReference type="PANTHER" id="PTHR39338:SF7">
    <property type="entry name" value="BLL6692 PROTEIN"/>
    <property type="match status" value="1"/>
</dbReference>